<evidence type="ECO:0000313" key="3">
    <source>
        <dbReference type="EMBL" id="BAN36697.1"/>
    </source>
</evidence>
<evidence type="ECO:0000313" key="4">
    <source>
        <dbReference type="Proteomes" id="UP000015559"/>
    </source>
</evidence>
<proteinExistence type="inferred from homology"/>
<dbReference type="EMBL" id="AP013066">
    <property type="protein sequence ID" value="BAN36697.1"/>
    <property type="molecule type" value="Genomic_DNA"/>
</dbReference>
<dbReference type="Proteomes" id="UP000015559">
    <property type="component" value="Chromosome"/>
</dbReference>
<dbReference type="Gene3D" id="3.90.1150.10">
    <property type="entry name" value="Aspartate Aminotransferase, domain 1"/>
    <property type="match status" value="1"/>
</dbReference>
<dbReference type="PANTHER" id="PTHR30244">
    <property type="entry name" value="TRANSAMINASE"/>
    <property type="match status" value="1"/>
</dbReference>
<evidence type="ECO:0000256" key="1">
    <source>
        <dbReference type="ARBA" id="ARBA00037999"/>
    </source>
</evidence>
<dbReference type="GO" id="GO:0030170">
    <property type="term" value="F:pyridoxal phosphate binding"/>
    <property type="evidence" value="ECO:0007669"/>
    <property type="project" value="TreeGrafter"/>
</dbReference>
<keyword evidence="2" id="KW-0663">Pyridoxal phosphate</keyword>
<dbReference type="Gene3D" id="3.40.640.10">
    <property type="entry name" value="Type I PLP-dependent aspartate aminotransferase-like (Major domain)"/>
    <property type="match status" value="1"/>
</dbReference>
<gene>
    <name evidence="3" type="ORF">SCD_n02898</name>
</gene>
<dbReference type="SUPFAM" id="SSF53383">
    <property type="entry name" value="PLP-dependent transferases"/>
    <property type="match status" value="1"/>
</dbReference>
<protein>
    <submittedName>
        <fullName evidence="3">Putative PLP-dependent enzyme possibly involved in cell wall biogenesis</fullName>
    </submittedName>
</protein>
<accession>S6B8M5</accession>
<sequence>MSNPASTAKLALFGGPKTIQATFKRYNPIGVEEVQAAKQVIESGVLSQFLGCWNPDFYGGPKVQEFERQCETYFGVKHAVTVNSWTSGLTAAVGAIGIEPGDEVIVTPWTMCASATAILHWNAIPVFADIEPETFNLDPASVEANITPYTKAIMVVDILGHSADMDALMAIAERHGLKVITDTAQAPGTYYKGKITGTLAHVGGYSLNYHKHIHTGEGGILVTNDDEIADRLRLIRNHAEAVVGNKGVTDLSNMVGHNFRLGEIECAIGIEQLKKLKGFVSSRQRAAERLTQGLISLPGLRTPIVKPDCTHAYYMYPMVLDIEQLGVSRARLIEALEAEGVVGLAAGYANIHLLPMYQQKIAYGSKGFPWTSDICHREVSYQKGICPVAERLHEFTYLGFAMCMHELTDEDVDLIGRAFRKVWNQMDSLK</sequence>
<dbReference type="CDD" id="cd00616">
    <property type="entry name" value="AHBA_syn"/>
    <property type="match status" value="1"/>
</dbReference>
<comment type="similarity">
    <text evidence="1 2">Belongs to the DegT/DnrJ/EryC1 family.</text>
</comment>
<evidence type="ECO:0000256" key="2">
    <source>
        <dbReference type="RuleBase" id="RU004508"/>
    </source>
</evidence>
<dbReference type="KEGG" id="sdr:SCD_n02898"/>
<organism evidence="3 4">
    <name type="scientific">Sulfuricella denitrificans (strain DSM 22764 / NBRC 105220 / skB26)</name>
    <dbReference type="NCBI Taxonomy" id="1163617"/>
    <lineage>
        <taxon>Bacteria</taxon>
        <taxon>Pseudomonadati</taxon>
        <taxon>Pseudomonadota</taxon>
        <taxon>Betaproteobacteria</taxon>
        <taxon>Nitrosomonadales</taxon>
        <taxon>Sulfuricellaceae</taxon>
        <taxon>Sulfuricella</taxon>
    </lineage>
</organism>
<dbReference type="GO" id="GO:0000271">
    <property type="term" value="P:polysaccharide biosynthetic process"/>
    <property type="evidence" value="ECO:0007669"/>
    <property type="project" value="TreeGrafter"/>
</dbReference>
<dbReference type="InterPro" id="IPR015421">
    <property type="entry name" value="PyrdxlP-dep_Trfase_major"/>
</dbReference>
<dbReference type="eggNOG" id="COG0399">
    <property type="taxonomic scope" value="Bacteria"/>
</dbReference>
<dbReference type="PANTHER" id="PTHR30244:SF34">
    <property type="entry name" value="DTDP-4-AMINO-4,6-DIDEOXYGALACTOSE TRANSAMINASE"/>
    <property type="match status" value="1"/>
</dbReference>
<dbReference type="GO" id="GO:0008483">
    <property type="term" value="F:transaminase activity"/>
    <property type="evidence" value="ECO:0007669"/>
    <property type="project" value="TreeGrafter"/>
</dbReference>
<dbReference type="Pfam" id="PF01041">
    <property type="entry name" value="DegT_DnrJ_EryC1"/>
    <property type="match status" value="1"/>
</dbReference>
<dbReference type="HOGENOM" id="CLU_033332_7_1_4"/>
<dbReference type="InterPro" id="IPR000653">
    <property type="entry name" value="DegT/StrS_aminotransferase"/>
</dbReference>
<dbReference type="InterPro" id="IPR015422">
    <property type="entry name" value="PyrdxlP-dep_Trfase_small"/>
</dbReference>
<reference evidence="3 4" key="1">
    <citation type="journal article" date="2012" name="Appl. Environ. Microbiol.">
        <title>Draft genome sequence of a psychrotolerant sulfur-oxidizing bacterium, Sulfuricella denitrificans skB26, and proteomic insights into cold adaptation.</title>
        <authorList>
            <person name="Watanabe T."/>
            <person name="Kojima H."/>
            <person name="Fukui M."/>
        </authorList>
    </citation>
    <scope>NUCLEOTIDE SEQUENCE [LARGE SCALE GENOMIC DNA]</scope>
    <source>
        <strain evidence="4">skB26</strain>
    </source>
</reference>
<dbReference type="STRING" id="1163617.SCD_n02898"/>
<dbReference type="AlphaFoldDB" id="S6B8M5"/>
<name>S6B8M5_SULDS</name>
<keyword evidence="4" id="KW-1185">Reference proteome</keyword>
<dbReference type="OrthoDB" id="9804264at2"/>
<dbReference type="InterPro" id="IPR015424">
    <property type="entry name" value="PyrdxlP-dep_Trfase"/>
</dbReference>
<dbReference type="RefSeq" id="WP_009207341.1">
    <property type="nucleotide sequence ID" value="NC_022357.1"/>
</dbReference>